<proteinExistence type="predicted"/>
<keyword evidence="1" id="KW-1133">Transmembrane helix</keyword>
<evidence type="ECO:0000256" key="1">
    <source>
        <dbReference type="SAM" id="Phobius"/>
    </source>
</evidence>
<sequence length="203" mass="21242">MEALMMTLGSGWVSGVRPYFMLFLLGLSGRLFDIEQIPTVLQRTDVLVIAGILLVVDFAADKIAFLDSFWDAVHTFVRPLAGGAIGYLLGGETDTTTAIVMAVLGMMTSLGAHATKSAARAVVNVSPEPVSNVIVSGAEDVAAVVVGGLAIVLPAVAGVLALILLVIGGFLIYRAIRLVRRMRARRAARGGDGSHAVISGELR</sequence>
<evidence type="ECO:0000313" key="4">
    <source>
        <dbReference type="Proteomes" id="UP001203761"/>
    </source>
</evidence>
<feature type="domain" description="DUF4126" evidence="2">
    <location>
        <begin position="4"/>
        <end position="172"/>
    </location>
</feature>
<keyword evidence="1" id="KW-0472">Membrane</keyword>
<keyword evidence="1" id="KW-0812">Transmembrane</keyword>
<dbReference type="EMBL" id="JAKNCJ010000002">
    <property type="protein sequence ID" value="MCL6423067.1"/>
    <property type="molecule type" value="Genomic_DNA"/>
</dbReference>
<dbReference type="RefSeq" id="WP_249737161.1">
    <property type="nucleotide sequence ID" value="NZ_JAKNCJ010000002.1"/>
</dbReference>
<dbReference type="Pfam" id="PF13548">
    <property type="entry name" value="DUF4126"/>
    <property type="match status" value="1"/>
</dbReference>
<feature type="transmembrane region" description="Helical" evidence="1">
    <location>
        <begin position="141"/>
        <end position="173"/>
    </location>
</feature>
<evidence type="ECO:0000313" key="3">
    <source>
        <dbReference type="EMBL" id="MCL6423067.1"/>
    </source>
</evidence>
<name>A0ABT0QZI6_9MICO</name>
<keyword evidence="4" id="KW-1185">Reference proteome</keyword>
<dbReference type="Proteomes" id="UP001203761">
    <property type="component" value="Unassembled WGS sequence"/>
</dbReference>
<accession>A0ABT0QZI6</accession>
<protein>
    <submittedName>
        <fullName evidence="3">DUF4126 domain-containing protein</fullName>
    </submittedName>
</protein>
<reference evidence="3" key="1">
    <citation type="submission" date="2022-02" db="EMBL/GenBank/DDBJ databases">
        <authorList>
            <person name="Lee M."/>
            <person name="Kim S.-J."/>
            <person name="Jung M.-Y."/>
        </authorList>
    </citation>
    <scope>NUCLEOTIDE SEQUENCE</scope>
    <source>
        <strain evidence="3">JHP9</strain>
    </source>
</reference>
<dbReference type="InterPro" id="IPR025196">
    <property type="entry name" value="DUF4126"/>
</dbReference>
<organism evidence="3 4">
    <name type="scientific">Brachybacterium equifaecis</name>
    <dbReference type="NCBI Taxonomy" id="2910770"/>
    <lineage>
        <taxon>Bacteria</taxon>
        <taxon>Bacillati</taxon>
        <taxon>Actinomycetota</taxon>
        <taxon>Actinomycetes</taxon>
        <taxon>Micrococcales</taxon>
        <taxon>Dermabacteraceae</taxon>
        <taxon>Brachybacterium</taxon>
    </lineage>
</organism>
<evidence type="ECO:0000259" key="2">
    <source>
        <dbReference type="Pfam" id="PF13548"/>
    </source>
</evidence>
<comment type="caution">
    <text evidence="3">The sequence shown here is derived from an EMBL/GenBank/DDBJ whole genome shotgun (WGS) entry which is preliminary data.</text>
</comment>
<gene>
    <name evidence="3" type="ORF">Bequi_06650</name>
</gene>